<comment type="catalytic activity">
    <reaction evidence="1">
        <text>2-hydroxychromene-2-carboxylate = (3E)-4-(2-hydroxyphenyl)-2-oxobut-3-enoate</text>
        <dbReference type="Rhea" id="RHEA:27401"/>
        <dbReference type="ChEBI" id="CHEBI:59350"/>
        <dbReference type="ChEBI" id="CHEBI:59353"/>
        <dbReference type="EC" id="5.99.1.4"/>
    </reaction>
</comment>
<evidence type="ECO:0000259" key="3">
    <source>
        <dbReference type="Pfam" id="PF01323"/>
    </source>
</evidence>
<dbReference type="Proteomes" id="UP000095347">
    <property type="component" value="Unassembled WGS sequence"/>
</dbReference>
<gene>
    <name evidence="4" type="ORF">BEN30_10415</name>
</gene>
<proteinExistence type="inferred from homology"/>
<dbReference type="AlphaFoldDB" id="A0A1E5Q7R2"/>
<dbReference type="PANTHER" id="PTHR42943:SF2">
    <property type="entry name" value="GLUTATHIONE S-TRANSFERASE KAPPA 1"/>
    <property type="match status" value="1"/>
</dbReference>
<dbReference type="InterPro" id="IPR036249">
    <property type="entry name" value="Thioredoxin-like_sf"/>
</dbReference>
<comment type="caution">
    <text evidence="4">The sequence shown here is derived from an EMBL/GenBank/DDBJ whole genome shotgun (WGS) entry which is preliminary data.</text>
</comment>
<dbReference type="InterPro" id="IPR001853">
    <property type="entry name" value="DSBA-like_thioredoxin_dom"/>
</dbReference>
<dbReference type="SUPFAM" id="SSF52833">
    <property type="entry name" value="Thioredoxin-like"/>
    <property type="match status" value="1"/>
</dbReference>
<dbReference type="Gene3D" id="3.40.30.10">
    <property type="entry name" value="Glutaredoxin"/>
    <property type="match status" value="1"/>
</dbReference>
<sequence>MSKTITYYCALISPFTYLGQPRVMELAKQPGVNIVYKPIDILKVFGALGTVPPVKRHPSLKAYRGAELKRWSKRFGMDLTMMPKHFPTPTDLAGAMVIAARDQGADVGPLVMGLLKGVWVDEADLKDADTLAAIANAAGLNGTALVAQAHPPEAQALFNASTEEAIEAGVFGSPTFIVDGEMFWGQDRIELVAEKCGT</sequence>
<dbReference type="GO" id="GO:1901170">
    <property type="term" value="P:naphthalene catabolic process"/>
    <property type="evidence" value="ECO:0007669"/>
    <property type="project" value="InterPro"/>
</dbReference>
<name>A0A1E5Q7R2_9PROT</name>
<organism evidence="4 5">
    <name type="scientific">Magnetovibrio blakemorei</name>
    <dbReference type="NCBI Taxonomy" id="28181"/>
    <lineage>
        <taxon>Bacteria</taxon>
        <taxon>Pseudomonadati</taxon>
        <taxon>Pseudomonadota</taxon>
        <taxon>Alphaproteobacteria</taxon>
        <taxon>Rhodospirillales</taxon>
        <taxon>Magnetovibrionaceae</taxon>
        <taxon>Magnetovibrio</taxon>
    </lineage>
</organism>
<dbReference type="CDD" id="cd03022">
    <property type="entry name" value="DsbA_HCCA_Iso"/>
    <property type="match status" value="1"/>
</dbReference>
<feature type="active site" description="Nucleophile" evidence="2">
    <location>
        <position position="13"/>
    </location>
</feature>
<protein>
    <recommendedName>
        <fullName evidence="1">2-hydroxychromene-2-carboxylate isomerase</fullName>
        <ecNumber evidence="1">5.99.1.4</ecNumber>
    </recommendedName>
</protein>
<dbReference type="GO" id="GO:0018845">
    <property type="term" value="F:2-hydroxychromene-2-carboxylate isomerase activity"/>
    <property type="evidence" value="ECO:0007669"/>
    <property type="project" value="UniProtKB-UniRule"/>
</dbReference>
<comment type="similarity">
    <text evidence="1">Belongs to the GST superfamily. NadH family.</text>
</comment>
<dbReference type="GO" id="GO:0006749">
    <property type="term" value="P:glutathione metabolic process"/>
    <property type="evidence" value="ECO:0007669"/>
    <property type="project" value="TreeGrafter"/>
</dbReference>
<evidence type="ECO:0000256" key="2">
    <source>
        <dbReference type="PIRSR" id="PIRSR006386-1"/>
    </source>
</evidence>
<dbReference type="RefSeq" id="WP_069958009.1">
    <property type="nucleotide sequence ID" value="NZ_MCGG01000025.1"/>
</dbReference>
<keyword evidence="5" id="KW-1185">Reference proteome</keyword>
<reference evidence="5" key="1">
    <citation type="submission" date="2016-07" db="EMBL/GenBank/DDBJ databases">
        <authorList>
            <person name="Florea S."/>
            <person name="Webb J.S."/>
            <person name="Jaromczyk J."/>
            <person name="Schardl C.L."/>
        </authorList>
    </citation>
    <scope>NUCLEOTIDE SEQUENCE [LARGE SCALE GENOMIC DNA]</scope>
    <source>
        <strain evidence="5">MV-1</strain>
    </source>
</reference>
<dbReference type="EMBL" id="MCGG01000025">
    <property type="protein sequence ID" value="OEJ67180.1"/>
    <property type="molecule type" value="Genomic_DNA"/>
</dbReference>
<dbReference type="PIRSF" id="PIRSF006386">
    <property type="entry name" value="HCCAis_GSTk"/>
    <property type="match status" value="1"/>
</dbReference>
<dbReference type="GO" id="GO:0004602">
    <property type="term" value="F:glutathione peroxidase activity"/>
    <property type="evidence" value="ECO:0007669"/>
    <property type="project" value="TreeGrafter"/>
</dbReference>
<evidence type="ECO:0000313" key="4">
    <source>
        <dbReference type="EMBL" id="OEJ67180.1"/>
    </source>
</evidence>
<dbReference type="PANTHER" id="PTHR42943">
    <property type="entry name" value="GLUTATHIONE S-TRANSFERASE KAPPA"/>
    <property type="match status" value="1"/>
</dbReference>
<keyword evidence="1" id="KW-0413">Isomerase</keyword>
<evidence type="ECO:0000256" key="1">
    <source>
        <dbReference type="PIRNR" id="PIRNR006386"/>
    </source>
</evidence>
<evidence type="ECO:0000313" key="5">
    <source>
        <dbReference type="Proteomes" id="UP000095347"/>
    </source>
</evidence>
<dbReference type="STRING" id="28181.BEN30_10415"/>
<dbReference type="InterPro" id="IPR014440">
    <property type="entry name" value="HCCAis_GSTk"/>
</dbReference>
<accession>A0A1E5Q7R2</accession>
<feature type="domain" description="DSBA-like thioredoxin" evidence="3">
    <location>
        <begin position="4"/>
        <end position="195"/>
    </location>
</feature>
<dbReference type="OrthoDB" id="5244108at2"/>
<dbReference type="InterPro" id="IPR044087">
    <property type="entry name" value="NahD-like"/>
</dbReference>
<dbReference type="GO" id="GO:0004364">
    <property type="term" value="F:glutathione transferase activity"/>
    <property type="evidence" value="ECO:0007669"/>
    <property type="project" value="TreeGrafter"/>
</dbReference>
<dbReference type="InterPro" id="IPR051924">
    <property type="entry name" value="GST_Kappa/NadH"/>
</dbReference>
<dbReference type="EC" id="5.99.1.4" evidence="1"/>
<dbReference type="Pfam" id="PF01323">
    <property type="entry name" value="DSBA"/>
    <property type="match status" value="1"/>
</dbReference>